<sequence>MEVIVFPDDSFASSISSLKESAQLMIAIANTQLDELLPNNKLRMMLLDELTKAHQIVQECEKRGVSRPFVEEMDVAESKEVDDWGNPVMEEEQEQNVAITKRLESADICKAINVRRQMNVLKEILHGDKQQIFEIAKSQSQLFEQDQLEVILELTAKKKGPKPFLLQRLRHQPQIFAMVLSFTFRKASVQQYLWSISWQSRHFLDRHTQQIDSPNRERWSLENKFLTQYLVDWSNATEQLHAIYFEYHERKLDIVLSQYRECPHYVKDYVEPEHLESQTISGDRFIRSLCHTSIQDGFLQYMCMLCKHVLDAYITAKHYGNCVVNFRNLNVRQDYTYEGNICKPKIHFSFGSERLLIVGQYQGKNIEVPHNFEPGGKQIDHEFTPPENCNGTCRERQEAYSLVMIYIIMTKGQLPYIIGKTDDFNFNKMMFDQDPAAYKQYLLNMLVKDRYLSQFQTWITKRLVSFICYSLSSDPIKWQDKRDLWLQKDTLRNLEMHSTFEAMFNGVFKTALKIIPE</sequence>
<gene>
    <name evidence="1" type="ORF">FGO68_gene5689</name>
</gene>
<organism evidence="1 2">
    <name type="scientific">Halteria grandinella</name>
    <dbReference type="NCBI Taxonomy" id="5974"/>
    <lineage>
        <taxon>Eukaryota</taxon>
        <taxon>Sar</taxon>
        <taxon>Alveolata</taxon>
        <taxon>Ciliophora</taxon>
        <taxon>Intramacronucleata</taxon>
        <taxon>Spirotrichea</taxon>
        <taxon>Stichotrichia</taxon>
        <taxon>Sporadotrichida</taxon>
        <taxon>Halteriidae</taxon>
        <taxon>Halteria</taxon>
    </lineage>
</organism>
<proteinExistence type="predicted"/>
<comment type="caution">
    <text evidence="1">The sequence shown here is derived from an EMBL/GenBank/DDBJ whole genome shotgun (WGS) entry which is preliminary data.</text>
</comment>
<protein>
    <submittedName>
        <fullName evidence="1">Uncharacterized protein</fullName>
    </submittedName>
</protein>
<dbReference type="Proteomes" id="UP000785679">
    <property type="component" value="Unassembled WGS sequence"/>
</dbReference>
<dbReference type="EMBL" id="RRYP01008504">
    <property type="protein sequence ID" value="TNV79731.1"/>
    <property type="molecule type" value="Genomic_DNA"/>
</dbReference>
<evidence type="ECO:0000313" key="1">
    <source>
        <dbReference type="EMBL" id="TNV79731.1"/>
    </source>
</evidence>
<name>A0A8J8T324_HALGN</name>
<dbReference type="AlphaFoldDB" id="A0A8J8T324"/>
<reference evidence="1" key="1">
    <citation type="submission" date="2019-06" db="EMBL/GenBank/DDBJ databases">
        <authorList>
            <person name="Zheng W."/>
        </authorList>
    </citation>
    <scope>NUCLEOTIDE SEQUENCE</scope>
    <source>
        <strain evidence="1">QDHG01</strain>
    </source>
</reference>
<evidence type="ECO:0000313" key="2">
    <source>
        <dbReference type="Proteomes" id="UP000785679"/>
    </source>
</evidence>
<keyword evidence="2" id="KW-1185">Reference proteome</keyword>
<accession>A0A8J8T324</accession>